<evidence type="ECO:0000256" key="2">
    <source>
        <dbReference type="ARBA" id="ARBA00006734"/>
    </source>
</evidence>
<dbReference type="GO" id="GO:0005965">
    <property type="term" value="C:protein farnesyltransferase complex"/>
    <property type="evidence" value="ECO:0007669"/>
    <property type="project" value="TreeGrafter"/>
</dbReference>
<dbReference type="GO" id="GO:0005953">
    <property type="term" value="C:CAAX-protein geranylgeranyltransferase complex"/>
    <property type="evidence" value="ECO:0007669"/>
    <property type="project" value="TreeGrafter"/>
</dbReference>
<dbReference type="AlphaFoldDB" id="A0AAD5USJ5"/>
<comment type="cofactor">
    <cofactor evidence="1">
        <name>Mg(2+)</name>
        <dbReference type="ChEBI" id="CHEBI:18420"/>
    </cofactor>
</comment>
<dbReference type="PROSITE" id="PS51147">
    <property type="entry name" value="PFTA"/>
    <property type="match status" value="4"/>
</dbReference>
<accession>A0AAD5USJ5</accession>
<protein>
    <recommendedName>
        <fullName evidence="9">Protein farnesyltransferase/geranylgeranyltransferase type-1 subunit alpha</fullName>
        <ecNumber evidence="4">2.5.1.58</ecNumber>
        <ecNumber evidence="3">2.5.1.59</ecNumber>
    </recommendedName>
    <alternativeName>
        <fullName evidence="12">CAAX farnesyltransferase subunit alpha</fullName>
    </alternativeName>
    <alternativeName>
        <fullName evidence="11">FTase-alpha</fullName>
    </alternativeName>
    <alternativeName>
        <fullName evidence="10">Ras proteins prenyltransferase subunit alpha</fullName>
    </alternativeName>
    <alternativeName>
        <fullName evidence="13">Type I protein geranyl-geranyltransferase subunit alpha</fullName>
    </alternativeName>
</protein>
<reference evidence="14" key="1">
    <citation type="submission" date="2022-07" db="EMBL/GenBank/DDBJ databases">
        <title>Genome Sequence of Physisporinus lineatus.</title>
        <authorList>
            <person name="Buettner E."/>
        </authorList>
    </citation>
    <scope>NUCLEOTIDE SEQUENCE</scope>
    <source>
        <strain evidence="14">VT162</strain>
    </source>
</reference>
<keyword evidence="7" id="KW-0677">Repeat</keyword>
<dbReference type="EMBL" id="JANAWD010001005">
    <property type="protein sequence ID" value="KAJ3474672.1"/>
    <property type="molecule type" value="Genomic_DNA"/>
</dbReference>
<evidence type="ECO:0000256" key="3">
    <source>
        <dbReference type="ARBA" id="ARBA00012700"/>
    </source>
</evidence>
<evidence type="ECO:0000256" key="10">
    <source>
        <dbReference type="ARBA" id="ARBA00041392"/>
    </source>
</evidence>
<dbReference type="GO" id="GO:0004660">
    <property type="term" value="F:protein farnesyltransferase activity"/>
    <property type="evidence" value="ECO:0007669"/>
    <property type="project" value="UniProtKB-EC"/>
</dbReference>
<dbReference type="SUPFAM" id="SSF48439">
    <property type="entry name" value="Protein prenylyltransferase"/>
    <property type="match status" value="1"/>
</dbReference>
<evidence type="ECO:0000256" key="11">
    <source>
        <dbReference type="ARBA" id="ARBA00042436"/>
    </source>
</evidence>
<dbReference type="PANTHER" id="PTHR11129">
    <property type="entry name" value="PROTEIN FARNESYLTRANSFERASE ALPHA SUBUNIT/RAB GERANYLGERANYL TRANSFERASE ALPHA SUBUNIT"/>
    <property type="match status" value="1"/>
</dbReference>
<dbReference type="Pfam" id="PF01239">
    <property type="entry name" value="PPTA"/>
    <property type="match status" value="5"/>
</dbReference>
<keyword evidence="6" id="KW-0808">Transferase</keyword>
<comment type="similarity">
    <text evidence="2">Belongs to the protein prenyltransferase subunit alpha family.</text>
</comment>
<evidence type="ECO:0000256" key="13">
    <source>
        <dbReference type="ARBA" id="ARBA00043219"/>
    </source>
</evidence>
<keyword evidence="5" id="KW-0637">Prenyltransferase</keyword>
<evidence type="ECO:0000256" key="9">
    <source>
        <dbReference type="ARBA" id="ARBA00040965"/>
    </source>
</evidence>
<dbReference type="Proteomes" id="UP001212997">
    <property type="component" value="Unassembled WGS sequence"/>
</dbReference>
<evidence type="ECO:0000256" key="6">
    <source>
        <dbReference type="ARBA" id="ARBA00022679"/>
    </source>
</evidence>
<evidence type="ECO:0000256" key="12">
    <source>
        <dbReference type="ARBA" id="ARBA00043086"/>
    </source>
</evidence>
<gene>
    <name evidence="14" type="ORF">NLI96_g12327</name>
</gene>
<comment type="caution">
    <text evidence="14">The sequence shown here is derived from an EMBL/GenBank/DDBJ whole genome shotgun (WGS) entry which is preliminary data.</text>
</comment>
<proteinExistence type="inferred from homology"/>
<keyword evidence="8" id="KW-0460">Magnesium</keyword>
<dbReference type="GO" id="GO:0004662">
    <property type="term" value="F:CAAX-protein geranylgeranyltransferase activity"/>
    <property type="evidence" value="ECO:0007669"/>
    <property type="project" value="UniProtKB-EC"/>
</dbReference>
<dbReference type="InterPro" id="IPR002088">
    <property type="entry name" value="Prenyl_trans_a"/>
</dbReference>
<dbReference type="Gene3D" id="1.25.40.120">
    <property type="entry name" value="Protein prenylyltransferase"/>
    <property type="match status" value="1"/>
</dbReference>
<dbReference type="EC" id="2.5.1.58" evidence="4"/>
<organism evidence="14 15">
    <name type="scientific">Meripilus lineatus</name>
    <dbReference type="NCBI Taxonomy" id="2056292"/>
    <lineage>
        <taxon>Eukaryota</taxon>
        <taxon>Fungi</taxon>
        <taxon>Dikarya</taxon>
        <taxon>Basidiomycota</taxon>
        <taxon>Agaricomycotina</taxon>
        <taxon>Agaricomycetes</taxon>
        <taxon>Polyporales</taxon>
        <taxon>Meripilaceae</taxon>
        <taxon>Meripilus</taxon>
    </lineage>
</organism>
<sequence length="346" mass="39873">MSHILDDDEGPKLYSERQDWADVTPIPQYEGVRPIAPIFYTPEYTDATDYFRGIVRTGEKSQRILELTEAIIRMNPAHYSAWQSPLDVELKLMDGIAIEFLKTYQVWHHRRLILTALHDSSSTSPPPTSAPTSARDAAKSELDFITRALLTDTKNYHTWSYRQWLLAFFDLEELWAGELAYVERLLQEDVRNNSAWHHRFFVVFGRVKRGGEVGELQDVLKRELAYTKDQIALAPNNPSAWNYLRGTLEYTNTPFSSLETFVQLYILEKAPELDVLDLENPPPGPGAQLPCVASLEFYADILEKRGEKENIEKATAIWKSLANEHDTMRKKYWEYRIKGALTNTNS</sequence>
<evidence type="ECO:0000256" key="7">
    <source>
        <dbReference type="ARBA" id="ARBA00022737"/>
    </source>
</evidence>
<evidence type="ECO:0000313" key="15">
    <source>
        <dbReference type="Proteomes" id="UP001212997"/>
    </source>
</evidence>
<dbReference type="EC" id="2.5.1.59" evidence="3"/>
<keyword evidence="15" id="KW-1185">Reference proteome</keyword>
<evidence type="ECO:0000256" key="5">
    <source>
        <dbReference type="ARBA" id="ARBA00022602"/>
    </source>
</evidence>
<name>A0AAD5USJ5_9APHY</name>
<evidence type="ECO:0000256" key="8">
    <source>
        <dbReference type="ARBA" id="ARBA00022842"/>
    </source>
</evidence>
<evidence type="ECO:0000256" key="1">
    <source>
        <dbReference type="ARBA" id="ARBA00001946"/>
    </source>
</evidence>
<dbReference type="PANTHER" id="PTHR11129:SF1">
    <property type="entry name" value="PROTEIN FARNESYLTRANSFERASE_GERANYLGERANYLTRANSFERASE TYPE-1 SUBUNIT ALPHA"/>
    <property type="match status" value="1"/>
</dbReference>
<evidence type="ECO:0000256" key="4">
    <source>
        <dbReference type="ARBA" id="ARBA00012702"/>
    </source>
</evidence>
<evidence type="ECO:0000313" key="14">
    <source>
        <dbReference type="EMBL" id="KAJ3474672.1"/>
    </source>
</evidence>